<protein>
    <submittedName>
        <fullName evidence="1">Uncharacterized protein</fullName>
    </submittedName>
</protein>
<organism evidence="1 2">
    <name type="scientific">Entomortierella chlamydospora</name>
    <dbReference type="NCBI Taxonomy" id="101097"/>
    <lineage>
        <taxon>Eukaryota</taxon>
        <taxon>Fungi</taxon>
        <taxon>Fungi incertae sedis</taxon>
        <taxon>Mucoromycota</taxon>
        <taxon>Mortierellomycotina</taxon>
        <taxon>Mortierellomycetes</taxon>
        <taxon>Mortierellales</taxon>
        <taxon>Mortierellaceae</taxon>
        <taxon>Entomortierella</taxon>
    </lineage>
</organism>
<gene>
    <name evidence="1" type="ORF">BGZ80_009043</name>
</gene>
<name>A0A9P6MC57_9FUNG</name>
<dbReference type="Gene3D" id="3.40.50.1010">
    <property type="entry name" value="5'-nuclease"/>
    <property type="match status" value="1"/>
</dbReference>
<evidence type="ECO:0000313" key="1">
    <source>
        <dbReference type="EMBL" id="KAF9991558.1"/>
    </source>
</evidence>
<dbReference type="AlphaFoldDB" id="A0A9P6MC57"/>
<reference evidence="1" key="1">
    <citation type="journal article" date="2020" name="Fungal Divers.">
        <title>Resolving the Mortierellaceae phylogeny through synthesis of multi-gene phylogenetics and phylogenomics.</title>
        <authorList>
            <person name="Vandepol N."/>
            <person name="Liber J."/>
            <person name="Desiro A."/>
            <person name="Na H."/>
            <person name="Kennedy M."/>
            <person name="Barry K."/>
            <person name="Grigoriev I.V."/>
            <person name="Miller A.N."/>
            <person name="O'Donnell K."/>
            <person name="Stajich J.E."/>
            <person name="Bonito G."/>
        </authorList>
    </citation>
    <scope>NUCLEOTIDE SEQUENCE</scope>
    <source>
        <strain evidence="1">NRRL 2769</strain>
    </source>
</reference>
<feature type="non-terminal residue" evidence="1">
    <location>
        <position position="1"/>
    </location>
</feature>
<dbReference type="SUPFAM" id="SSF88723">
    <property type="entry name" value="PIN domain-like"/>
    <property type="match status" value="1"/>
</dbReference>
<sequence>NQERVVIYFGGEPAEEKIAMQLQRQQLRNKAQSRTSNALDKLRNRVDSGLGVRKIIFSKVRKYLRECFRLSTTDRDALIAFLKSREWIVVLYETDADLRIAKDCQVNVIVISRDSDMPIHTKVKTLWRPIGHATQGNFLVYKILWELPSII</sequence>
<dbReference type="EMBL" id="JAAAID010005134">
    <property type="protein sequence ID" value="KAF9991558.1"/>
    <property type="molecule type" value="Genomic_DNA"/>
</dbReference>
<evidence type="ECO:0000313" key="2">
    <source>
        <dbReference type="Proteomes" id="UP000703661"/>
    </source>
</evidence>
<comment type="caution">
    <text evidence="1">The sequence shown here is derived from an EMBL/GenBank/DDBJ whole genome shotgun (WGS) entry which is preliminary data.</text>
</comment>
<keyword evidence="2" id="KW-1185">Reference proteome</keyword>
<dbReference type="Proteomes" id="UP000703661">
    <property type="component" value="Unassembled WGS sequence"/>
</dbReference>
<dbReference type="InterPro" id="IPR029060">
    <property type="entry name" value="PIN-like_dom_sf"/>
</dbReference>
<feature type="non-terminal residue" evidence="1">
    <location>
        <position position="151"/>
    </location>
</feature>
<proteinExistence type="predicted"/>
<accession>A0A9P6MC57</accession>